<name>A0A0C2I6E4_THEKT</name>
<evidence type="ECO:0000313" key="2">
    <source>
        <dbReference type="Proteomes" id="UP000031668"/>
    </source>
</evidence>
<comment type="caution">
    <text evidence="1">The sequence shown here is derived from an EMBL/GenBank/DDBJ whole genome shotgun (WGS) entry which is preliminary data.</text>
</comment>
<gene>
    <name evidence="1" type="ORF">RF11_04001</name>
</gene>
<keyword evidence="2" id="KW-1185">Reference proteome</keyword>
<dbReference type="Proteomes" id="UP000031668">
    <property type="component" value="Unassembled WGS sequence"/>
</dbReference>
<dbReference type="AlphaFoldDB" id="A0A0C2I6E4"/>
<reference evidence="1 2" key="1">
    <citation type="journal article" date="2014" name="Genome Biol. Evol.">
        <title>The genome of the myxosporean Thelohanellus kitauei shows adaptations to nutrient acquisition within its fish host.</title>
        <authorList>
            <person name="Yang Y."/>
            <person name="Xiong J."/>
            <person name="Zhou Z."/>
            <person name="Huo F."/>
            <person name="Miao W."/>
            <person name="Ran C."/>
            <person name="Liu Y."/>
            <person name="Zhang J."/>
            <person name="Feng J."/>
            <person name="Wang M."/>
            <person name="Wang M."/>
            <person name="Wang L."/>
            <person name="Yao B."/>
        </authorList>
    </citation>
    <scope>NUCLEOTIDE SEQUENCE [LARGE SCALE GENOMIC DNA]</scope>
    <source>
        <strain evidence="1">Wuqing</strain>
    </source>
</reference>
<proteinExistence type="predicted"/>
<protein>
    <submittedName>
        <fullName evidence="1">Uncharacterized protein</fullName>
    </submittedName>
</protein>
<sequence>MNHTRPPNPDDNLVRNVRSNMRTLAVNSTSRPRQIISQVLGDADESVSARKAESFPFPLPSNASDLVIPEELKISYRVERFLLFDIFDVKVGRVLICSTDRQKTLLEHSRIVYFDGTFKNCSINIFSAIHIPY</sequence>
<organism evidence="1 2">
    <name type="scientific">Thelohanellus kitauei</name>
    <name type="common">Myxosporean</name>
    <dbReference type="NCBI Taxonomy" id="669202"/>
    <lineage>
        <taxon>Eukaryota</taxon>
        <taxon>Metazoa</taxon>
        <taxon>Cnidaria</taxon>
        <taxon>Myxozoa</taxon>
        <taxon>Myxosporea</taxon>
        <taxon>Bivalvulida</taxon>
        <taxon>Platysporina</taxon>
        <taxon>Myxobolidae</taxon>
        <taxon>Thelohanellus</taxon>
    </lineage>
</organism>
<dbReference type="OrthoDB" id="93990at2759"/>
<evidence type="ECO:0000313" key="1">
    <source>
        <dbReference type="EMBL" id="KII60763.1"/>
    </source>
</evidence>
<accession>A0A0C2I6E4</accession>
<dbReference type="EMBL" id="JWZT01005451">
    <property type="protein sequence ID" value="KII60763.1"/>
    <property type="molecule type" value="Genomic_DNA"/>
</dbReference>